<dbReference type="Gene3D" id="3.40.50.1820">
    <property type="entry name" value="alpha/beta hydrolase"/>
    <property type="match status" value="1"/>
</dbReference>
<dbReference type="CDD" id="cd00065">
    <property type="entry name" value="FYVE_like_SF"/>
    <property type="match status" value="1"/>
</dbReference>
<dbReference type="GO" id="GO:0006629">
    <property type="term" value="P:lipid metabolic process"/>
    <property type="evidence" value="ECO:0007669"/>
    <property type="project" value="InterPro"/>
</dbReference>
<feature type="compositionally biased region" description="Low complexity" evidence="5">
    <location>
        <begin position="49"/>
        <end position="61"/>
    </location>
</feature>
<dbReference type="GO" id="GO:0008270">
    <property type="term" value="F:zinc ion binding"/>
    <property type="evidence" value="ECO:0007669"/>
    <property type="project" value="UniProtKB-KW"/>
</dbReference>
<evidence type="ECO:0000256" key="5">
    <source>
        <dbReference type="SAM" id="MobiDB-lite"/>
    </source>
</evidence>
<keyword evidence="8" id="KW-1185">Reference proteome</keyword>
<dbReference type="PANTHER" id="PTHR47413:SF2">
    <property type="entry name" value="LIPASE-LIKE PAD4"/>
    <property type="match status" value="1"/>
</dbReference>
<dbReference type="InterPro" id="IPR029058">
    <property type="entry name" value="AB_hydrolase_fold"/>
</dbReference>
<feature type="compositionally biased region" description="Low complexity" evidence="5">
    <location>
        <begin position="17"/>
        <end position="28"/>
    </location>
</feature>
<evidence type="ECO:0000256" key="3">
    <source>
        <dbReference type="ARBA" id="ARBA00022833"/>
    </source>
</evidence>
<accession>A0AAW0EY65</accession>
<feature type="domain" description="FYVE-type" evidence="6">
    <location>
        <begin position="137"/>
        <end position="185"/>
    </location>
</feature>
<dbReference type="Proteomes" id="UP001430356">
    <property type="component" value="Unassembled WGS sequence"/>
</dbReference>
<dbReference type="AlphaFoldDB" id="A0AAW0EY65"/>
<gene>
    <name evidence="7" type="ORF">NESM_000736700</name>
</gene>
<comment type="caution">
    <text evidence="7">The sequence shown here is derived from an EMBL/GenBank/DDBJ whole genome shotgun (WGS) entry which is preliminary data.</text>
</comment>
<reference evidence="7 8" key="1">
    <citation type="journal article" date="2021" name="MBio">
        <title>A New Model Trypanosomatid, Novymonas esmeraldas: Genomic Perception of Its 'Candidatus Pandoraea novymonadis' Endosymbiont.</title>
        <authorList>
            <person name="Zakharova A."/>
            <person name="Saura A."/>
            <person name="Butenko A."/>
            <person name="Podesvova L."/>
            <person name="Warmusova S."/>
            <person name="Kostygov A.Y."/>
            <person name="Nenarokova A."/>
            <person name="Lukes J."/>
            <person name="Opperdoes F.R."/>
            <person name="Yurchenko V."/>
        </authorList>
    </citation>
    <scope>NUCLEOTIDE SEQUENCE [LARGE SCALE GENOMIC DNA]</scope>
    <source>
        <strain evidence="7 8">E262AT.01</strain>
    </source>
</reference>
<evidence type="ECO:0000256" key="2">
    <source>
        <dbReference type="ARBA" id="ARBA00022771"/>
    </source>
</evidence>
<feature type="region of interest" description="Disordered" evidence="5">
    <location>
        <begin position="1"/>
        <end position="61"/>
    </location>
</feature>
<keyword evidence="3" id="KW-0862">Zinc</keyword>
<evidence type="ECO:0000313" key="8">
    <source>
        <dbReference type="Proteomes" id="UP001430356"/>
    </source>
</evidence>
<sequence>MKKFFKKHISGASSPSTTTTTTNTTTTTARRRSDGADATTGAKAPTVVSARSEAGADSSSDGGSICFNEVVDVTTTTAHGESSSMASESTTLTHAAATARRGSSTATGRYGSCYEGGKDGRCVTCGLVKVACNCQRCHCCNKFLLSLSNRRHCRRCWRATCTECCSHERTHDFLGGRVTRTCTRCAVPSTLLFVSQLRYSCFDTVAAVEASSKGTKRKDKTLVVQPATVNTPPPIAMEPHAFRWGLYVLGCALEAPRRCIRPTCTVPLSYSATCSQCSMPTVSLALHEPRHVTVPTTTTMTKGAGARHVGGDSSAAHTTADAVEDAVRANEDAAAAARTSAEVNEMFSAALPSGAEAFLFASLIGDTRASRKVLLALVACGIAGESSAMPSISLAMTSHPVYARLLRPTQTTELFTVYSAPGRVQFIAFNSGAARRPAVHQVLSVRMATRELWSSHSMKKSGALGKIVVSAEAASEEGLGSKVAAWDVREGLLEFTKEDNMMQRVQDIVLRIVKSGDEVVLCGHGIGGAVASWLTTCLLLESPPATRDALLCVTYGAPLIGSRALSDFLSKSGLTRHYQHFVHSSDMVPRLGYVDALLTSGNTTSCVSIVGHRNTKASATEVRECVVVWTASHEEPEDATASSAAVANGAVAAGEEGDGFSLTGFARKMRQRSRAMANESKFTPSKGAARRAASPADAAVRVNATAHGDLFECSREPFDNNVVRLQDEHEGEEGAAAVVTNARDADFERFSSPQHRQRQRLDPFGFFHFLWHPRGRYLCTDDPATAIALLSDRTDMRIELRDHLLSSYRRGMTEYIHSASAE</sequence>
<feature type="compositionally biased region" description="Polar residues" evidence="5">
    <location>
        <begin position="78"/>
        <end position="89"/>
    </location>
</feature>
<dbReference type="PANTHER" id="PTHR47413">
    <property type="entry name" value="LIPASE-LIKE PAD4"/>
    <property type="match status" value="1"/>
</dbReference>
<feature type="region of interest" description="Disordered" evidence="5">
    <location>
        <begin position="78"/>
        <end position="107"/>
    </location>
</feature>
<dbReference type="PROSITE" id="PS50178">
    <property type="entry name" value="ZF_FYVE"/>
    <property type="match status" value="1"/>
</dbReference>
<feature type="compositionally biased region" description="Low complexity" evidence="5">
    <location>
        <begin position="90"/>
        <end position="107"/>
    </location>
</feature>
<evidence type="ECO:0000313" key="7">
    <source>
        <dbReference type="EMBL" id="KAK7197834.1"/>
    </source>
</evidence>
<dbReference type="InterPro" id="IPR002921">
    <property type="entry name" value="Fungal_lipase-type"/>
</dbReference>
<organism evidence="7 8">
    <name type="scientific">Novymonas esmeraldas</name>
    <dbReference type="NCBI Taxonomy" id="1808958"/>
    <lineage>
        <taxon>Eukaryota</taxon>
        <taxon>Discoba</taxon>
        <taxon>Euglenozoa</taxon>
        <taxon>Kinetoplastea</taxon>
        <taxon>Metakinetoplastina</taxon>
        <taxon>Trypanosomatida</taxon>
        <taxon>Trypanosomatidae</taxon>
        <taxon>Novymonas</taxon>
    </lineage>
</organism>
<dbReference type="SUPFAM" id="SSF53474">
    <property type="entry name" value="alpha/beta-Hydrolases"/>
    <property type="match status" value="1"/>
</dbReference>
<proteinExistence type="predicted"/>
<evidence type="ECO:0000256" key="4">
    <source>
        <dbReference type="PROSITE-ProRule" id="PRU00091"/>
    </source>
</evidence>
<dbReference type="Pfam" id="PF01764">
    <property type="entry name" value="Lipase_3"/>
    <property type="match status" value="1"/>
</dbReference>
<protein>
    <submittedName>
        <fullName evidence="7">Lipase (Class 3)</fullName>
    </submittedName>
</protein>
<dbReference type="InterPro" id="IPR017455">
    <property type="entry name" value="Znf_FYVE-rel"/>
</dbReference>
<keyword evidence="1" id="KW-0479">Metal-binding</keyword>
<keyword evidence="2 4" id="KW-0863">Zinc-finger</keyword>
<evidence type="ECO:0000256" key="1">
    <source>
        <dbReference type="ARBA" id="ARBA00022723"/>
    </source>
</evidence>
<dbReference type="EMBL" id="JAECZO010000121">
    <property type="protein sequence ID" value="KAK7197834.1"/>
    <property type="molecule type" value="Genomic_DNA"/>
</dbReference>
<evidence type="ECO:0000259" key="6">
    <source>
        <dbReference type="PROSITE" id="PS50178"/>
    </source>
</evidence>
<name>A0AAW0EY65_9TRYP</name>